<keyword evidence="4" id="KW-0472">Membrane</keyword>
<protein>
    <recommendedName>
        <fullName evidence="8">Receptor ligand binding region domain-containing protein</fullName>
    </recommendedName>
</protein>
<dbReference type="InterPro" id="IPR028082">
    <property type="entry name" value="Peripla_BP_I"/>
</dbReference>
<comment type="subcellular location">
    <subcellularLocation>
        <location evidence="1">Membrane</location>
        <topology evidence="1">Multi-pass membrane protein</topology>
    </subcellularLocation>
</comment>
<dbReference type="InterPro" id="IPR000337">
    <property type="entry name" value="GPCR_3"/>
</dbReference>
<dbReference type="PRINTS" id="PR00248">
    <property type="entry name" value="GPCRMGR"/>
</dbReference>
<evidence type="ECO:0000313" key="9">
    <source>
        <dbReference type="EMBL" id="KAK3104782.1"/>
    </source>
</evidence>
<dbReference type="Gene3D" id="3.40.50.2300">
    <property type="match status" value="3"/>
</dbReference>
<feature type="compositionally biased region" description="Polar residues" evidence="7">
    <location>
        <begin position="282"/>
        <end position="293"/>
    </location>
</feature>
<dbReference type="SUPFAM" id="SSF53822">
    <property type="entry name" value="Periplasmic binding protein-like I"/>
    <property type="match status" value="1"/>
</dbReference>
<reference evidence="9" key="1">
    <citation type="submission" date="2019-08" db="EMBL/GenBank/DDBJ databases">
        <title>The improved chromosome-level genome for the pearl oyster Pinctada fucata martensii using PacBio sequencing and Hi-C.</title>
        <authorList>
            <person name="Zheng Z."/>
        </authorList>
    </citation>
    <scope>NUCLEOTIDE SEQUENCE</scope>
    <source>
        <strain evidence="9">ZZ-2019</strain>
        <tissue evidence="9">Adductor muscle</tissue>
    </source>
</reference>
<dbReference type="InterPro" id="IPR001828">
    <property type="entry name" value="ANF_lig-bd_rcpt"/>
</dbReference>
<dbReference type="InterPro" id="IPR050726">
    <property type="entry name" value="mGluR"/>
</dbReference>
<gene>
    <name evidence="9" type="ORF">FSP39_009992</name>
</gene>
<evidence type="ECO:0000259" key="8">
    <source>
        <dbReference type="Pfam" id="PF01094"/>
    </source>
</evidence>
<dbReference type="Proteomes" id="UP001186944">
    <property type="component" value="Unassembled WGS sequence"/>
</dbReference>
<name>A0AA89C1E7_PINIB</name>
<evidence type="ECO:0000256" key="4">
    <source>
        <dbReference type="ARBA" id="ARBA00023136"/>
    </source>
</evidence>
<dbReference type="Pfam" id="PF01094">
    <property type="entry name" value="ANF_receptor"/>
    <property type="match status" value="1"/>
</dbReference>
<keyword evidence="10" id="KW-1185">Reference proteome</keyword>
<evidence type="ECO:0000256" key="1">
    <source>
        <dbReference type="ARBA" id="ARBA00004141"/>
    </source>
</evidence>
<organism evidence="9 10">
    <name type="scientific">Pinctada imbricata</name>
    <name type="common">Atlantic pearl-oyster</name>
    <name type="synonym">Pinctada martensii</name>
    <dbReference type="NCBI Taxonomy" id="66713"/>
    <lineage>
        <taxon>Eukaryota</taxon>
        <taxon>Metazoa</taxon>
        <taxon>Spiralia</taxon>
        <taxon>Lophotrochozoa</taxon>
        <taxon>Mollusca</taxon>
        <taxon>Bivalvia</taxon>
        <taxon>Autobranchia</taxon>
        <taxon>Pteriomorphia</taxon>
        <taxon>Pterioida</taxon>
        <taxon>Pterioidea</taxon>
        <taxon>Pteriidae</taxon>
        <taxon>Pinctada</taxon>
    </lineage>
</organism>
<evidence type="ECO:0000256" key="3">
    <source>
        <dbReference type="ARBA" id="ARBA00022989"/>
    </source>
</evidence>
<evidence type="ECO:0000256" key="7">
    <source>
        <dbReference type="SAM" id="MobiDB-lite"/>
    </source>
</evidence>
<evidence type="ECO:0000256" key="5">
    <source>
        <dbReference type="ARBA" id="ARBA00023170"/>
    </source>
</evidence>
<feature type="domain" description="Receptor ligand binding region" evidence="8">
    <location>
        <begin position="2"/>
        <end position="161"/>
    </location>
</feature>
<dbReference type="GO" id="GO:0016020">
    <property type="term" value="C:membrane"/>
    <property type="evidence" value="ECO:0007669"/>
    <property type="project" value="UniProtKB-SubCell"/>
</dbReference>
<sequence length="318" mass="35736">MDTCYTADKALENSLLFAESRFDISAIPTSSDIKKPSKASYSGRIIGVLGPTASEDSVKVATLLKLFKIPQISYFSTSPELSDSNIFPYFLRTVPSDLYQAKAITSILRYYQWSYVTMIYEDTSYGKNIAEVLTDLAEKNDICIGFQQSISESVSPELLESIASILLRHSNTNSSLVRKEVNDGNTWFKEYWESKFNCSFGNSSHESVNCTGDEEFVDDKDVTEYETLFNGRNAVFTYGQALISAHNEFCHDLKERCEGFDEVLADGSKLFAYLKNVKETEGIQNQDKTGTKANKQKPPPYEKKRTPDMGVRPGAQEE</sequence>
<dbReference type="GO" id="GO:0004930">
    <property type="term" value="F:G protein-coupled receptor activity"/>
    <property type="evidence" value="ECO:0007669"/>
    <property type="project" value="InterPro"/>
</dbReference>
<evidence type="ECO:0000313" key="10">
    <source>
        <dbReference type="Proteomes" id="UP001186944"/>
    </source>
</evidence>
<comment type="caution">
    <text evidence="9">The sequence shown here is derived from an EMBL/GenBank/DDBJ whole genome shotgun (WGS) entry which is preliminary data.</text>
</comment>
<keyword evidence="6" id="KW-0325">Glycoprotein</keyword>
<feature type="region of interest" description="Disordered" evidence="7">
    <location>
        <begin position="282"/>
        <end position="318"/>
    </location>
</feature>
<dbReference type="EMBL" id="VSWD01000004">
    <property type="protein sequence ID" value="KAK3104782.1"/>
    <property type="molecule type" value="Genomic_DNA"/>
</dbReference>
<accession>A0AA89C1E7</accession>
<keyword evidence="2" id="KW-0812">Transmembrane</keyword>
<keyword evidence="3" id="KW-1133">Transmembrane helix</keyword>
<dbReference type="PANTHER" id="PTHR24060">
    <property type="entry name" value="METABOTROPIC GLUTAMATE RECEPTOR"/>
    <property type="match status" value="1"/>
</dbReference>
<proteinExistence type="predicted"/>
<keyword evidence="5" id="KW-0675">Receptor</keyword>
<evidence type="ECO:0000256" key="6">
    <source>
        <dbReference type="ARBA" id="ARBA00023180"/>
    </source>
</evidence>
<dbReference type="AlphaFoldDB" id="A0AA89C1E7"/>
<evidence type="ECO:0000256" key="2">
    <source>
        <dbReference type="ARBA" id="ARBA00022692"/>
    </source>
</evidence>